<evidence type="ECO:0000259" key="3">
    <source>
        <dbReference type="PROSITE" id="PS50924"/>
    </source>
</evidence>
<organism evidence="4 5">
    <name type="scientific">Vibrio zhugei</name>
    <dbReference type="NCBI Taxonomy" id="2479546"/>
    <lineage>
        <taxon>Bacteria</taxon>
        <taxon>Pseudomonadati</taxon>
        <taxon>Pseudomonadota</taxon>
        <taxon>Gammaproteobacteria</taxon>
        <taxon>Vibrionales</taxon>
        <taxon>Vibrionaceae</taxon>
        <taxon>Vibrio</taxon>
    </lineage>
</organism>
<dbReference type="CDD" id="cd00130">
    <property type="entry name" value="PAS"/>
    <property type="match status" value="1"/>
</dbReference>
<dbReference type="InterPro" id="IPR005330">
    <property type="entry name" value="MHYT_dom"/>
</dbReference>
<dbReference type="InterPro" id="IPR013767">
    <property type="entry name" value="PAS_fold"/>
</dbReference>
<name>A0ABV7CBJ2_9VIBR</name>
<evidence type="ECO:0000313" key="4">
    <source>
        <dbReference type="EMBL" id="MFC3023749.1"/>
    </source>
</evidence>
<dbReference type="Gene3D" id="3.30.450.20">
    <property type="entry name" value="PAS domain"/>
    <property type="match status" value="1"/>
</dbReference>
<keyword evidence="1" id="KW-0472">Membrane</keyword>
<dbReference type="Pfam" id="PF03707">
    <property type="entry name" value="MHYT"/>
    <property type="match status" value="1"/>
</dbReference>
<dbReference type="SMART" id="SM00091">
    <property type="entry name" value="PAS"/>
    <property type="match status" value="1"/>
</dbReference>
<feature type="transmembrane region" description="Helical" evidence="1">
    <location>
        <begin position="61"/>
        <end position="82"/>
    </location>
</feature>
<feature type="domain" description="PAS" evidence="2">
    <location>
        <begin position="270"/>
        <end position="313"/>
    </location>
</feature>
<evidence type="ECO:0000313" key="5">
    <source>
        <dbReference type="Proteomes" id="UP001595384"/>
    </source>
</evidence>
<keyword evidence="1" id="KW-0812">Transmembrane</keyword>
<gene>
    <name evidence="4" type="ORF">ACFODT_07920</name>
</gene>
<keyword evidence="1" id="KW-1133">Transmembrane helix</keyword>
<dbReference type="Pfam" id="PF00989">
    <property type="entry name" value="PAS"/>
    <property type="match status" value="1"/>
</dbReference>
<comment type="caution">
    <text evidence="4">The sequence shown here is derived from an EMBL/GenBank/DDBJ whole genome shotgun (WGS) entry which is preliminary data.</text>
</comment>
<feature type="domain" description="MHYT" evidence="3">
    <location>
        <begin position="21"/>
        <end position="215"/>
    </location>
</feature>
<dbReference type="PROSITE" id="PS50924">
    <property type="entry name" value="MHYT"/>
    <property type="match status" value="1"/>
</dbReference>
<keyword evidence="5" id="KW-1185">Reference proteome</keyword>
<dbReference type="PROSITE" id="PS50112">
    <property type="entry name" value="PAS"/>
    <property type="match status" value="1"/>
</dbReference>
<feature type="transmembrane region" description="Helical" evidence="1">
    <location>
        <begin position="125"/>
        <end position="145"/>
    </location>
</feature>
<feature type="transmembrane region" description="Helical" evidence="1">
    <location>
        <begin position="20"/>
        <end position="40"/>
    </location>
</feature>
<sequence>MTAWHSSSFDVAHYELIEKSYSQTMIVLAFVIALLTTYLCMSVVENSWHDKQSRSLRRWQAYSSTLFSIGGWGCFYLGILALQLPIDSEFHIEYILLSLVPALVGGWIGFGILKSLSFTLSEVVLSAFSFTCGLAAMMLVAHWALDIEGQVVFYPKLLFWSFVPTFLLCGISLFLVKLHHRTKSIDRVRRVVISSLFGLAIFSFPYTVLQSIDVYHREEVNGMPHVPLYAMTVMALLILSILATLIVGHKLFYRVGSVTPITVEDDEDVRWKKEKNIIDGFSDGVVIVDPEGGISHMNEAAKTLFAYGETDTLPLSINELMPDFQLNRTLYPTQTAADNGLSQQTSVKACTGDSIACEFTVTPVAHRQEGCFYIVLRRLQHTSE</sequence>
<proteinExistence type="predicted"/>
<dbReference type="InterPro" id="IPR035965">
    <property type="entry name" value="PAS-like_dom_sf"/>
</dbReference>
<reference evidence="5" key="1">
    <citation type="journal article" date="2019" name="Int. J. Syst. Evol. Microbiol.">
        <title>The Global Catalogue of Microorganisms (GCM) 10K type strain sequencing project: providing services to taxonomists for standard genome sequencing and annotation.</title>
        <authorList>
            <consortium name="The Broad Institute Genomics Platform"/>
            <consortium name="The Broad Institute Genome Sequencing Center for Infectious Disease"/>
            <person name="Wu L."/>
            <person name="Ma J."/>
        </authorList>
    </citation>
    <scope>NUCLEOTIDE SEQUENCE [LARGE SCALE GENOMIC DNA]</scope>
    <source>
        <strain evidence="5">KCTC 62784</strain>
    </source>
</reference>
<dbReference type="InterPro" id="IPR000014">
    <property type="entry name" value="PAS"/>
</dbReference>
<dbReference type="EMBL" id="JBHRSE010000052">
    <property type="protein sequence ID" value="MFC3023749.1"/>
    <property type="molecule type" value="Genomic_DNA"/>
</dbReference>
<feature type="transmembrane region" description="Helical" evidence="1">
    <location>
        <begin position="228"/>
        <end position="247"/>
    </location>
</feature>
<dbReference type="RefSeq" id="WP_164711826.1">
    <property type="nucleotide sequence ID" value="NZ_AP024911.1"/>
</dbReference>
<feature type="transmembrane region" description="Helical" evidence="1">
    <location>
        <begin position="94"/>
        <end position="113"/>
    </location>
</feature>
<dbReference type="SUPFAM" id="SSF55785">
    <property type="entry name" value="PYP-like sensor domain (PAS domain)"/>
    <property type="match status" value="1"/>
</dbReference>
<feature type="transmembrane region" description="Helical" evidence="1">
    <location>
        <begin position="157"/>
        <end position="176"/>
    </location>
</feature>
<feature type="transmembrane region" description="Helical" evidence="1">
    <location>
        <begin position="188"/>
        <end position="208"/>
    </location>
</feature>
<protein>
    <submittedName>
        <fullName evidence="4">MHYT domain-containing protein</fullName>
    </submittedName>
</protein>
<dbReference type="Proteomes" id="UP001595384">
    <property type="component" value="Unassembled WGS sequence"/>
</dbReference>
<accession>A0ABV7CBJ2</accession>
<evidence type="ECO:0000256" key="1">
    <source>
        <dbReference type="PROSITE-ProRule" id="PRU00244"/>
    </source>
</evidence>
<evidence type="ECO:0000259" key="2">
    <source>
        <dbReference type="PROSITE" id="PS50112"/>
    </source>
</evidence>